<comment type="catalytic activity">
    <reaction evidence="4">
        <text>adenylyl-molybdopterin + molybdate = Mo-molybdopterin + AMP + H(+)</text>
        <dbReference type="Rhea" id="RHEA:35047"/>
        <dbReference type="ChEBI" id="CHEBI:15378"/>
        <dbReference type="ChEBI" id="CHEBI:36264"/>
        <dbReference type="ChEBI" id="CHEBI:62727"/>
        <dbReference type="ChEBI" id="CHEBI:71302"/>
        <dbReference type="ChEBI" id="CHEBI:456215"/>
        <dbReference type="EC" id="2.10.1.1"/>
    </reaction>
</comment>
<evidence type="ECO:0000259" key="6">
    <source>
        <dbReference type="SMART" id="SM00852"/>
    </source>
</evidence>
<protein>
    <recommendedName>
        <fullName evidence="5">Molybdopterin molybdenumtransferase</fullName>
        <ecNumber evidence="5">2.10.1.1</ecNumber>
    </recommendedName>
</protein>
<dbReference type="InterPro" id="IPR036688">
    <property type="entry name" value="MoeA_C_domain_IV_sf"/>
</dbReference>
<dbReference type="InterPro" id="IPR029044">
    <property type="entry name" value="Nucleotide-diphossugar_trans"/>
</dbReference>
<dbReference type="InterPro" id="IPR025877">
    <property type="entry name" value="MobA-like_NTP_Trfase"/>
</dbReference>
<organism evidence="7 8">
    <name type="scientific">Rhodococcoides kroppenstedtii</name>
    <dbReference type="NCBI Taxonomy" id="293050"/>
    <lineage>
        <taxon>Bacteria</taxon>
        <taxon>Bacillati</taxon>
        <taxon>Actinomycetota</taxon>
        <taxon>Actinomycetes</taxon>
        <taxon>Mycobacteriales</taxon>
        <taxon>Nocardiaceae</taxon>
        <taxon>Rhodococcoides</taxon>
    </lineage>
</organism>
<evidence type="ECO:0000256" key="4">
    <source>
        <dbReference type="ARBA" id="ARBA00047317"/>
    </source>
</evidence>
<proteinExistence type="inferred from homology"/>
<dbReference type="SMART" id="SM00852">
    <property type="entry name" value="MoCF_biosynth"/>
    <property type="match status" value="1"/>
</dbReference>
<comment type="cofactor">
    <cofactor evidence="5">
        <name>Mg(2+)</name>
        <dbReference type="ChEBI" id="CHEBI:18420"/>
    </cofactor>
</comment>
<dbReference type="InterPro" id="IPR038987">
    <property type="entry name" value="MoeA-like"/>
</dbReference>
<evidence type="ECO:0000313" key="8">
    <source>
        <dbReference type="Proteomes" id="UP000182054"/>
    </source>
</evidence>
<dbReference type="PANTHER" id="PTHR10192:SF5">
    <property type="entry name" value="GEPHYRIN"/>
    <property type="match status" value="1"/>
</dbReference>
<evidence type="ECO:0000256" key="5">
    <source>
        <dbReference type="RuleBase" id="RU365090"/>
    </source>
</evidence>
<sequence length="576" mass="59622">MPGTDKVLATVDGRTLLGHALAATAFCDRVVVVGPRPPDLDAPAATDLRFTRETPHFGGPVRALRAGLAAIERGEEYVTPSDDDVVLTVSADLPFVHENALRSLVGALRSREADAVFATDGAGRVQYLVGAWRRGALQRGVAAALDGVDDTMERGPSVRAALPQATATLALDDVEDVDTPEDLAAARTRAERLPDLDRARRAIRARLAPLPSRPGRPSDHSGGCLADPMVAVRPFPHFDTSAMDGWAVAGPGPWVVDDRVVVTAGAGGTTAVADGRAVRIATGAPVPVGTTVIRDEFTVRSGADLRRRPDAPTRDDARRVGEDWAVGAVLAPAGHPITPALVSTALSAGVESVLLRAAPRVDVVLSGDELSDLVDPPPGAIRDTVGPVLPQYLRWCGLNPASTRRCRDTDDDFDAALADGDADVVVIVGATGFGAADPLAGALARAGARPIVRGLACRPGGSTSVSVTPSGRLVIGLPGNPFAAVATACAILPDVARALTGGRAPRRQYGLPAQPISSSPVTRLLPATTTEDGRWRVADSVRTAHLAALVDCDALAAVSPGREPTDAVEIVPLPPR</sequence>
<keyword evidence="5" id="KW-0501">Molybdenum cofactor biosynthesis</keyword>
<dbReference type="Gene3D" id="3.40.980.10">
    <property type="entry name" value="MoaB/Mog-like domain"/>
    <property type="match status" value="1"/>
</dbReference>
<comment type="pathway">
    <text evidence="5">Cofactor biosynthesis; molybdopterin biosynthesis.</text>
</comment>
<keyword evidence="3 5" id="KW-0500">Molybdenum</keyword>
<dbReference type="GO" id="GO:0005829">
    <property type="term" value="C:cytosol"/>
    <property type="evidence" value="ECO:0007669"/>
    <property type="project" value="TreeGrafter"/>
</dbReference>
<dbReference type="Gene3D" id="3.90.105.10">
    <property type="entry name" value="Molybdopterin biosynthesis moea protein, domain 2"/>
    <property type="match status" value="1"/>
</dbReference>
<dbReference type="AlphaFoldDB" id="A0A1I0STX7"/>
<dbReference type="Gene3D" id="2.40.340.10">
    <property type="entry name" value="MoeA, C-terminal, domain IV"/>
    <property type="match status" value="1"/>
</dbReference>
<gene>
    <name evidence="7" type="ORF">SAMN05444374_102327</name>
</gene>
<dbReference type="InterPro" id="IPR036135">
    <property type="entry name" value="MoeA_linker/N_sf"/>
</dbReference>
<evidence type="ECO:0000256" key="1">
    <source>
        <dbReference type="ARBA" id="ARBA00002901"/>
    </source>
</evidence>
<dbReference type="EMBL" id="FOJN01000002">
    <property type="protein sequence ID" value="SFA42857.1"/>
    <property type="molecule type" value="Genomic_DNA"/>
</dbReference>
<dbReference type="SUPFAM" id="SSF53218">
    <property type="entry name" value="Molybdenum cofactor biosynthesis proteins"/>
    <property type="match status" value="1"/>
</dbReference>
<dbReference type="Pfam" id="PF03453">
    <property type="entry name" value="MoeA_N"/>
    <property type="match status" value="1"/>
</dbReference>
<dbReference type="SUPFAM" id="SSF53448">
    <property type="entry name" value="Nucleotide-diphospho-sugar transferases"/>
    <property type="match status" value="1"/>
</dbReference>
<feature type="domain" description="MoaB/Mog" evidence="6">
    <location>
        <begin position="362"/>
        <end position="498"/>
    </location>
</feature>
<keyword evidence="5" id="KW-0460">Magnesium</keyword>
<accession>A0A1I0STX7</accession>
<dbReference type="GO" id="GO:0016779">
    <property type="term" value="F:nucleotidyltransferase activity"/>
    <property type="evidence" value="ECO:0007669"/>
    <property type="project" value="UniProtKB-ARBA"/>
</dbReference>
<comment type="function">
    <text evidence="1 5">Catalyzes the insertion of molybdate into adenylated molybdopterin with the concomitant release of AMP.</text>
</comment>
<name>A0A1I0STX7_9NOCA</name>
<dbReference type="InterPro" id="IPR036425">
    <property type="entry name" value="MoaB/Mog-like_dom_sf"/>
</dbReference>
<reference evidence="7 8" key="1">
    <citation type="submission" date="2016-10" db="EMBL/GenBank/DDBJ databases">
        <authorList>
            <person name="de Groot N.N."/>
        </authorList>
    </citation>
    <scope>NUCLEOTIDE SEQUENCE [LARGE SCALE GENOMIC DNA]</scope>
    <source>
        <strain evidence="7 8">DSM 44908</strain>
    </source>
</reference>
<evidence type="ECO:0000256" key="3">
    <source>
        <dbReference type="ARBA" id="ARBA00022505"/>
    </source>
</evidence>
<dbReference type="Pfam" id="PF00994">
    <property type="entry name" value="MoCF_biosynth"/>
    <property type="match status" value="1"/>
</dbReference>
<dbReference type="InterPro" id="IPR005110">
    <property type="entry name" value="MoeA_linker/N"/>
</dbReference>
<dbReference type="Gene3D" id="3.90.550.10">
    <property type="entry name" value="Spore Coat Polysaccharide Biosynthesis Protein SpsA, Chain A"/>
    <property type="match status" value="1"/>
</dbReference>
<dbReference type="GO" id="GO:0046872">
    <property type="term" value="F:metal ion binding"/>
    <property type="evidence" value="ECO:0007669"/>
    <property type="project" value="UniProtKB-UniRule"/>
</dbReference>
<dbReference type="Gene3D" id="2.170.190.11">
    <property type="entry name" value="Molybdopterin biosynthesis moea protein, domain 3"/>
    <property type="match status" value="1"/>
</dbReference>
<dbReference type="Proteomes" id="UP000182054">
    <property type="component" value="Unassembled WGS sequence"/>
</dbReference>
<dbReference type="UniPathway" id="UPA00344"/>
<comment type="similarity">
    <text evidence="2 5">Belongs to the MoeA family.</text>
</comment>
<keyword evidence="5" id="KW-0808">Transferase</keyword>
<dbReference type="GO" id="GO:0006777">
    <property type="term" value="P:Mo-molybdopterin cofactor biosynthetic process"/>
    <property type="evidence" value="ECO:0007669"/>
    <property type="project" value="UniProtKB-UniRule"/>
</dbReference>
<dbReference type="Pfam" id="PF12804">
    <property type="entry name" value="NTP_transf_3"/>
    <property type="match status" value="1"/>
</dbReference>
<dbReference type="EC" id="2.10.1.1" evidence="5"/>
<evidence type="ECO:0000313" key="7">
    <source>
        <dbReference type="EMBL" id="SFA42857.1"/>
    </source>
</evidence>
<keyword evidence="5" id="KW-0479">Metal-binding</keyword>
<dbReference type="SUPFAM" id="SSF63882">
    <property type="entry name" value="MoeA N-terminal region -like"/>
    <property type="match status" value="1"/>
</dbReference>
<evidence type="ECO:0000256" key="2">
    <source>
        <dbReference type="ARBA" id="ARBA00010763"/>
    </source>
</evidence>
<dbReference type="PANTHER" id="PTHR10192">
    <property type="entry name" value="MOLYBDOPTERIN BIOSYNTHESIS PROTEIN"/>
    <property type="match status" value="1"/>
</dbReference>
<dbReference type="GO" id="GO:0061599">
    <property type="term" value="F:molybdopterin molybdotransferase activity"/>
    <property type="evidence" value="ECO:0007669"/>
    <property type="project" value="UniProtKB-UniRule"/>
</dbReference>
<dbReference type="InterPro" id="IPR001453">
    <property type="entry name" value="MoaB/Mog_dom"/>
</dbReference>